<reference evidence="1 2" key="1">
    <citation type="submission" date="2020-07" db="EMBL/GenBank/DDBJ databases">
        <title>Genomic Encyclopedia of Type Strains, Phase IV (KMG-V): Genome sequencing to study the core and pangenomes of soil and plant-associated prokaryotes.</title>
        <authorList>
            <person name="Whitman W."/>
        </authorList>
    </citation>
    <scope>NUCLEOTIDE SEQUENCE [LARGE SCALE GENOMIC DNA]</scope>
    <source>
        <strain evidence="1 2">M8UP30</strain>
    </source>
</reference>
<evidence type="ECO:0000313" key="1">
    <source>
        <dbReference type="EMBL" id="NYF53389.1"/>
    </source>
</evidence>
<dbReference type="Proteomes" id="UP000534186">
    <property type="component" value="Unassembled WGS sequence"/>
</dbReference>
<protein>
    <submittedName>
        <fullName evidence="1">Uncharacterized protein</fullName>
    </submittedName>
</protein>
<accession>A0A7Y9NPX6</accession>
<gene>
    <name evidence="1" type="ORF">HDF12_003788</name>
</gene>
<dbReference type="AlphaFoldDB" id="A0A7Y9NPX6"/>
<dbReference type="EMBL" id="JACCCV010000002">
    <property type="protein sequence ID" value="NYF53389.1"/>
    <property type="molecule type" value="Genomic_DNA"/>
</dbReference>
<evidence type="ECO:0000313" key="2">
    <source>
        <dbReference type="Proteomes" id="UP000534186"/>
    </source>
</evidence>
<name>A0A7Y9NPX6_9BACT</name>
<proteinExistence type="predicted"/>
<sequence length="58" mass="6576">MADYQTAIFGLQENLRLLNGNQNPEALALWNISNALLVVCDALQAQEHRIRRIENGQK</sequence>
<comment type="caution">
    <text evidence="1">The sequence shown here is derived from an EMBL/GenBank/DDBJ whole genome shotgun (WGS) entry which is preliminary data.</text>
</comment>
<organism evidence="1 2">
    <name type="scientific">Tunturiibacter lichenicola</name>
    <dbReference type="NCBI Taxonomy" id="2051959"/>
    <lineage>
        <taxon>Bacteria</taxon>
        <taxon>Pseudomonadati</taxon>
        <taxon>Acidobacteriota</taxon>
        <taxon>Terriglobia</taxon>
        <taxon>Terriglobales</taxon>
        <taxon>Acidobacteriaceae</taxon>
        <taxon>Tunturiibacter</taxon>
    </lineage>
</organism>